<gene>
    <name evidence="1" type="ORF">CfE428DRAFT_4842</name>
</gene>
<dbReference type="AlphaFoldDB" id="B4D7Q4"/>
<proteinExistence type="predicted"/>
<comment type="caution">
    <text evidence="1">The sequence shown here is derived from an EMBL/GenBank/DDBJ whole genome shotgun (WGS) entry which is preliminary data.</text>
</comment>
<accession>B4D7Q4</accession>
<dbReference type="RefSeq" id="WP_006982163.1">
    <property type="nucleotide sequence ID" value="NZ_ABVL01000018.1"/>
</dbReference>
<name>B4D7Q4_9BACT</name>
<dbReference type="eggNOG" id="COG4447">
    <property type="taxonomic scope" value="Bacteria"/>
</dbReference>
<sequence length="287" mass="30335">MFLAVGHQGARILSKDGLTWEKPTLGKDGEVYRAAAFGNGRFAVVGTFGGENIMASSADGAKWDTGKRDAKYSHYFRGIAFGNGIFLAAGGDPTTVGVGKPFVAVSKDGAAWDDNVPIDGKFILRRLAFGKGIWVGVGDRGRLASSADATTWTDTTGTKPIDTLVDVTFGNGVFVGVGLNGLRRTSNDGKTWTDPLRGNEGEHLNSIVFTGNQFVAVGAGATYFSADGKDWKRAPNKNAPTFATFGGGVFVGTSWRGRLLRSMNAVDWADAHKCDQPIEAVAYGAKL</sequence>
<reference evidence="1 2" key="1">
    <citation type="journal article" date="2011" name="J. Bacteriol.">
        <title>Genome sequence of Chthoniobacter flavus Ellin428, an aerobic heterotrophic soil bacterium.</title>
        <authorList>
            <person name="Kant R."/>
            <person name="van Passel M.W."/>
            <person name="Palva A."/>
            <person name="Lucas S."/>
            <person name="Lapidus A."/>
            <person name="Glavina Del Rio T."/>
            <person name="Dalin E."/>
            <person name="Tice H."/>
            <person name="Bruce D."/>
            <person name="Goodwin L."/>
            <person name="Pitluck S."/>
            <person name="Larimer F.W."/>
            <person name="Land M.L."/>
            <person name="Hauser L."/>
            <person name="Sangwan P."/>
            <person name="de Vos W.M."/>
            <person name="Janssen P.H."/>
            <person name="Smidt H."/>
        </authorList>
    </citation>
    <scope>NUCLEOTIDE SEQUENCE [LARGE SCALE GENOMIC DNA]</scope>
    <source>
        <strain evidence="1 2">Ellin428</strain>
    </source>
</reference>
<keyword evidence="2" id="KW-1185">Reference proteome</keyword>
<dbReference type="SUPFAM" id="SSF50939">
    <property type="entry name" value="Sialidases"/>
    <property type="match status" value="2"/>
</dbReference>
<protein>
    <recommendedName>
        <fullName evidence="3">Photosynthesis system II assembly factor Ycf48/Hcf136-like domain-containing protein</fullName>
    </recommendedName>
</protein>
<evidence type="ECO:0008006" key="3">
    <source>
        <dbReference type="Google" id="ProtNLM"/>
    </source>
</evidence>
<evidence type="ECO:0000313" key="2">
    <source>
        <dbReference type="Proteomes" id="UP000005824"/>
    </source>
</evidence>
<dbReference type="EMBL" id="ABVL01000018">
    <property type="protein sequence ID" value="EDY17544.1"/>
    <property type="molecule type" value="Genomic_DNA"/>
</dbReference>
<dbReference type="STRING" id="497964.CfE428DRAFT_4842"/>
<evidence type="ECO:0000313" key="1">
    <source>
        <dbReference type="EMBL" id="EDY17544.1"/>
    </source>
</evidence>
<organism evidence="1 2">
    <name type="scientific">Chthoniobacter flavus Ellin428</name>
    <dbReference type="NCBI Taxonomy" id="497964"/>
    <lineage>
        <taxon>Bacteria</taxon>
        <taxon>Pseudomonadati</taxon>
        <taxon>Verrucomicrobiota</taxon>
        <taxon>Spartobacteria</taxon>
        <taxon>Chthoniobacterales</taxon>
        <taxon>Chthoniobacteraceae</taxon>
        <taxon>Chthoniobacter</taxon>
    </lineage>
</organism>
<dbReference type="InParanoid" id="B4D7Q4"/>
<dbReference type="InterPro" id="IPR036278">
    <property type="entry name" value="Sialidase_sf"/>
</dbReference>
<dbReference type="Proteomes" id="UP000005824">
    <property type="component" value="Unassembled WGS sequence"/>
</dbReference>